<name>A0ABU8YXI0_9CYAN</name>
<evidence type="ECO:0000313" key="1">
    <source>
        <dbReference type="EMBL" id="MEK0189005.1"/>
    </source>
</evidence>
<protein>
    <submittedName>
        <fullName evidence="1">Uncharacterized protein</fullName>
    </submittedName>
</protein>
<reference evidence="1 2" key="1">
    <citation type="journal article" date="2020" name="Harmful Algae">
        <title>Molecular and morphological characterization of a novel dihydroanatoxin-a producing Microcoleus species (cyanobacteria) from the Russian River, California, USA.</title>
        <authorList>
            <person name="Conklin K.Y."/>
            <person name="Stancheva R."/>
            <person name="Otten T.G."/>
            <person name="Fadness R."/>
            <person name="Boyer G.L."/>
            <person name="Read B."/>
            <person name="Zhang X."/>
            <person name="Sheath R.G."/>
        </authorList>
    </citation>
    <scope>NUCLEOTIDE SEQUENCE [LARGE SCALE GENOMIC DNA]</scope>
    <source>
        <strain evidence="1 2">PTRS2</strain>
    </source>
</reference>
<dbReference type="Proteomes" id="UP001384579">
    <property type="component" value="Unassembled WGS sequence"/>
</dbReference>
<organism evidence="1 2">
    <name type="scientific">Microcoleus anatoxicus PTRS2</name>
    <dbReference type="NCBI Taxonomy" id="2705321"/>
    <lineage>
        <taxon>Bacteria</taxon>
        <taxon>Bacillati</taxon>
        <taxon>Cyanobacteriota</taxon>
        <taxon>Cyanophyceae</taxon>
        <taxon>Oscillatoriophycideae</taxon>
        <taxon>Oscillatoriales</taxon>
        <taxon>Microcoleaceae</taxon>
        <taxon>Microcoleus</taxon>
        <taxon>Microcoleus anatoxicus</taxon>
    </lineage>
</organism>
<gene>
    <name evidence="1" type="ORF">WMG39_29785</name>
</gene>
<evidence type="ECO:0000313" key="2">
    <source>
        <dbReference type="Proteomes" id="UP001384579"/>
    </source>
</evidence>
<accession>A0ABU8YXI0</accession>
<sequence>ERLIILMKRGFDIKWGSIGLHSSLLSPSVSSAFSVVKRIPVASETIGLKKADNWALSAFIGGYLGFK</sequence>
<proteinExistence type="predicted"/>
<dbReference type="EMBL" id="JBBLXS010000880">
    <property type="protein sequence ID" value="MEK0189005.1"/>
    <property type="molecule type" value="Genomic_DNA"/>
</dbReference>
<comment type="caution">
    <text evidence="1">The sequence shown here is derived from an EMBL/GenBank/DDBJ whole genome shotgun (WGS) entry which is preliminary data.</text>
</comment>
<keyword evidence="2" id="KW-1185">Reference proteome</keyword>
<feature type="non-terminal residue" evidence="1">
    <location>
        <position position="1"/>
    </location>
</feature>
<dbReference type="RefSeq" id="WP_340542347.1">
    <property type="nucleotide sequence ID" value="NZ_JBBLXS010000880.1"/>
</dbReference>